<evidence type="ECO:0000313" key="2">
    <source>
        <dbReference type="Proteomes" id="UP000603453"/>
    </source>
</evidence>
<gene>
    <name evidence="1" type="ORF">INT47_012360</name>
</gene>
<dbReference type="EMBL" id="JAEPRD010000082">
    <property type="protein sequence ID" value="KAG2200574.1"/>
    <property type="molecule type" value="Genomic_DNA"/>
</dbReference>
<dbReference type="Proteomes" id="UP000603453">
    <property type="component" value="Unassembled WGS sequence"/>
</dbReference>
<protein>
    <submittedName>
        <fullName evidence="1">Uncharacterized protein</fullName>
    </submittedName>
</protein>
<sequence length="299" mass="34380">MSNLKELRHTLQIVLNKLEQCDTQQREITNKMSTKRTLLHTSHQVLQKQYGSSLCQDYQPRNNEEKVMDKLEEAHMVPILGDTTSQTSLIEPRTNYLDLVKCQAWLRKERVWIQAQGIALLDCIKEEEQAYVCALPASLVGESVCFNRVNHLQKDTVADFYYTFDLLPDVSFETLRSSLKVYLVVDGYPTSQTMEIEWRLDLLDLGWINRVLDLFPCTKYNNHFYISTDETFCLVVRSHGVSLYGLTNRIVATIATHFKVSTKASDEVRLIQSLGQAYVTLLDNTTQTRASIPTLLSEF</sequence>
<reference evidence="1" key="1">
    <citation type="submission" date="2020-12" db="EMBL/GenBank/DDBJ databases">
        <title>Metabolic potential, ecology and presence of endohyphal bacteria is reflected in genomic diversity of Mucoromycotina.</title>
        <authorList>
            <person name="Muszewska A."/>
            <person name="Okrasinska A."/>
            <person name="Steczkiewicz K."/>
            <person name="Drgas O."/>
            <person name="Orlowska M."/>
            <person name="Perlinska-Lenart U."/>
            <person name="Aleksandrzak-Piekarczyk T."/>
            <person name="Szatraj K."/>
            <person name="Zielenkiewicz U."/>
            <person name="Pilsyk S."/>
            <person name="Malc E."/>
            <person name="Mieczkowski P."/>
            <person name="Kruszewska J.S."/>
            <person name="Biernat P."/>
            <person name="Pawlowska J."/>
        </authorList>
    </citation>
    <scope>NUCLEOTIDE SEQUENCE</scope>
    <source>
        <strain evidence="1">WA0000017839</strain>
    </source>
</reference>
<proteinExistence type="predicted"/>
<evidence type="ECO:0000313" key="1">
    <source>
        <dbReference type="EMBL" id="KAG2200574.1"/>
    </source>
</evidence>
<dbReference type="OrthoDB" id="2292146at2759"/>
<name>A0A8H7V410_9FUNG</name>
<accession>A0A8H7V410</accession>
<dbReference type="AlphaFoldDB" id="A0A8H7V410"/>
<organism evidence="1 2">
    <name type="scientific">Mucor saturninus</name>
    <dbReference type="NCBI Taxonomy" id="64648"/>
    <lineage>
        <taxon>Eukaryota</taxon>
        <taxon>Fungi</taxon>
        <taxon>Fungi incertae sedis</taxon>
        <taxon>Mucoromycota</taxon>
        <taxon>Mucoromycotina</taxon>
        <taxon>Mucoromycetes</taxon>
        <taxon>Mucorales</taxon>
        <taxon>Mucorineae</taxon>
        <taxon>Mucoraceae</taxon>
        <taxon>Mucor</taxon>
    </lineage>
</organism>
<keyword evidence="2" id="KW-1185">Reference proteome</keyword>
<comment type="caution">
    <text evidence="1">The sequence shown here is derived from an EMBL/GenBank/DDBJ whole genome shotgun (WGS) entry which is preliminary data.</text>
</comment>